<evidence type="ECO:0000256" key="1">
    <source>
        <dbReference type="SAM" id="MobiDB-lite"/>
    </source>
</evidence>
<dbReference type="InterPro" id="IPR047682">
    <property type="entry name" value="SepH-like"/>
</dbReference>
<feature type="compositionally biased region" description="Acidic residues" evidence="1">
    <location>
        <begin position="426"/>
        <end position="448"/>
    </location>
</feature>
<feature type="compositionally biased region" description="Low complexity" evidence="1">
    <location>
        <begin position="525"/>
        <end position="564"/>
    </location>
</feature>
<dbReference type="AlphaFoldDB" id="A0AA46BNE2"/>
<name>A0AA46BNE2_9MICO</name>
<dbReference type="InterPro" id="IPR021421">
    <property type="entry name" value="DUF3071"/>
</dbReference>
<gene>
    <name evidence="3" type="ORF">NCTC7915_01222</name>
</gene>
<reference evidence="3 4" key="1">
    <citation type="submission" date="2018-06" db="EMBL/GenBank/DDBJ databases">
        <authorList>
            <consortium name="Pathogen Informatics"/>
            <person name="Doyle S."/>
        </authorList>
    </citation>
    <scope>NUCLEOTIDE SEQUENCE [LARGE SCALE GENOMIC DNA]</scope>
    <source>
        <strain evidence="3 4">NCTC7915</strain>
    </source>
</reference>
<evidence type="ECO:0000313" key="3">
    <source>
        <dbReference type="EMBL" id="STD09502.1"/>
    </source>
</evidence>
<protein>
    <submittedName>
        <fullName evidence="3">Protein of uncharacterized function (DUF3071)</fullName>
    </submittedName>
</protein>
<evidence type="ECO:0000259" key="2">
    <source>
        <dbReference type="Pfam" id="PF11268"/>
    </source>
</evidence>
<sequence>MRDLYLIGVHESGEYVLLGSHDSDIRYRLTLDDAFREAARWERRHVAHEEPKQIMRPAEVQALIRAGYTTAETAERAGWTEEKVRRFEGPILAERDHVAGLARRAHIRGHSFGQAVELRELVDTYLRERHIDTSATHWDSYRTDDGQWVVEITFVADTQAHLARWRFSRGTMTVSALNAQAAAITNEESPGADHFARSAPLIPRSEEDAGAEHGDCELVADLRERIYARNRRRLKGAEELPAPTPVAAIAPPEEPAEETAGTTSPAEEVLEAVVVESNVSVEQDAQPQELTEVAEEAAPHAAEEPPAAPEPVAEEQEADSAADAQAVTEPSAEEATASEEESAAEPVAEGNSEEPPAEVSDATPEEDTAAQAPEPVSDEADSEPADVPEAPVAEAEQETPVVEEPAEASVAEVEDSQAQAAQEPAPETEPDPEPTSEAEAVSEPESAEDPAVQADLAPESDDAPQPEGEVTPEPEPAPAPKDAAESEAESDSDKATQEPDSAESAVGEAASEPAPTTRRKRTAPRKTTSPRKTTTRKTSGTRKTSSTKTAGAKTSKPKASAAKSTAKEPADSAVEQAAEASTPSRTKSKSSRGRASVPSWDDIMFGARPGGN</sequence>
<feature type="compositionally biased region" description="Low complexity" evidence="1">
    <location>
        <begin position="321"/>
        <end position="335"/>
    </location>
</feature>
<comment type="caution">
    <text evidence="3">The sequence shown here is derived from an EMBL/GenBank/DDBJ whole genome shotgun (WGS) entry which is preliminary data.</text>
</comment>
<evidence type="ECO:0000313" key="4">
    <source>
        <dbReference type="Proteomes" id="UP000254118"/>
    </source>
</evidence>
<feature type="compositionally biased region" description="Low complexity" evidence="1">
    <location>
        <begin position="502"/>
        <end position="516"/>
    </location>
</feature>
<feature type="region of interest" description="Disordered" evidence="1">
    <location>
        <begin position="238"/>
        <end position="264"/>
    </location>
</feature>
<feature type="region of interest" description="Disordered" evidence="1">
    <location>
        <begin position="281"/>
        <end position="612"/>
    </location>
</feature>
<organism evidence="3 4">
    <name type="scientific">Dermatophilus congolensis</name>
    <dbReference type="NCBI Taxonomy" id="1863"/>
    <lineage>
        <taxon>Bacteria</taxon>
        <taxon>Bacillati</taxon>
        <taxon>Actinomycetota</taxon>
        <taxon>Actinomycetes</taxon>
        <taxon>Micrococcales</taxon>
        <taxon>Dermatophilaceae</taxon>
        <taxon>Dermatophilus</taxon>
    </lineage>
</organism>
<proteinExistence type="predicted"/>
<dbReference type="Pfam" id="PF11268">
    <property type="entry name" value="DUF3071"/>
    <property type="match status" value="1"/>
</dbReference>
<dbReference type="NCBIfam" id="NF040712">
    <property type="entry name" value="SepH"/>
    <property type="match status" value="1"/>
</dbReference>
<dbReference type="RefSeq" id="WP_115030624.1">
    <property type="nucleotide sequence ID" value="NZ_UFYA01000001.1"/>
</dbReference>
<feature type="compositionally biased region" description="Acidic residues" evidence="1">
    <location>
        <begin position="376"/>
        <end position="386"/>
    </location>
</feature>
<accession>A0AA46BNE2</accession>
<feature type="compositionally biased region" description="Low complexity" evidence="1">
    <location>
        <begin position="387"/>
        <end position="425"/>
    </location>
</feature>
<feature type="domain" description="DUF3071" evidence="2">
    <location>
        <begin position="1"/>
        <end position="167"/>
    </location>
</feature>
<dbReference type="EMBL" id="UFYA01000001">
    <property type="protein sequence ID" value="STD09502.1"/>
    <property type="molecule type" value="Genomic_DNA"/>
</dbReference>
<dbReference type="Proteomes" id="UP000254118">
    <property type="component" value="Unassembled WGS sequence"/>
</dbReference>